<reference evidence="1" key="1">
    <citation type="submission" date="2022-07" db="EMBL/GenBank/DDBJ databases">
        <authorList>
            <person name="Macas J."/>
            <person name="Novak P."/>
            <person name="Neumann P."/>
        </authorList>
    </citation>
    <scope>NUCLEOTIDE SEQUENCE</scope>
</reference>
<gene>
    <name evidence="1" type="ORF">CEPIT_LOCUS4454</name>
</gene>
<dbReference type="AlphaFoldDB" id="A0AAV0CE67"/>
<protein>
    <submittedName>
        <fullName evidence="1">Uncharacterized protein</fullName>
    </submittedName>
</protein>
<proteinExistence type="predicted"/>
<keyword evidence="2" id="KW-1185">Reference proteome</keyword>
<accession>A0AAV0CE67</accession>
<comment type="caution">
    <text evidence="1">The sequence shown here is derived from an EMBL/GenBank/DDBJ whole genome shotgun (WGS) entry which is preliminary data.</text>
</comment>
<dbReference type="Proteomes" id="UP001152523">
    <property type="component" value="Unassembled WGS sequence"/>
</dbReference>
<name>A0AAV0CE67_9ASTE</name>
<evidence type="ECO:0000313" key="1">
    <source>
        <dbReference type="EMBL" id="CAH9072922.1"/>
    </source>
</evidence>
<dbReference type="EMBL" id="CAMAPF010000023">
    <property type="protein sequence ID" value="CAH9072922.1"/>
    <property type="molecule type" value="Genomic_DNA"/>
</dbReference>
<sequence>MGFSSAIICNEERPPQASLGVQGFFFHHQLCGYFSSFALVRLNGGERMFGLRRSKVVQGRKTDAWSPAAKGHRRSVGLELGMDLDSRSSVLGGERGGLVENMMNKRQDEEEATILLDCPPPVLSQWSAGESRVWKQLFNFTVCLRFSFHDQTVYFFVGYFYCCKTLALGLSDGRSVLTVVGSFMPIYKISELYCFIKGG</sequence>
<organism evidence="1 2">
    <name type="scientific">Cuscuta epithymum</name>
    <dbReference type="NCBI Taxonomy" id="186058"/>
    <lineage>
        <taxon>Eukaryota</taxon>
        <taxon>Viridiplantae</taxon>
        <taxon>Streptophyta</taxon>
        <taxon>Embryophyta</taxon>
        <taxon>Tracheophyta</taxon>
        <taxon>Spermatophyta</taxon>
        <taxon>Magnoliopsida</taxon>
        <taxon>eudicotyledons</taxon>
        <taxon>Gunneridae</taxon>
        <taxon>Pentapetalae</taxon>
        <taxon>asterids</taxon>
        <taxon>lamiids</taxon>
        <taxon>Solanales</taxon>
        <taxon>Convolvulaceae</taxon>
        <taxon>Cuscuteae</taxon>
        <taxon>Cuscuta</taxon>
        <taxon>Cuscuta subgen. Cuscuta</taxon>
    </lineage>
</organism>
<evidence type="ECO:0000313" key="2">
    <source>
        <dbReference type="Proteomes" id="UP001152523"/>
    </source>
</evidence>